<reference evidence="7 8" key="1">
    <citation type="journal article" date="2023" name="Microbiol. Spectr.">
        <title>Symbiosis of Carpenter Bees with Uncharacterized Lactic Acid Bacteria Showing NAD Auxotrophy.</title>
        <authorList>
            <person name="Kawasaki S."/>
            <person name="Ozawa K."/>
            <person name="Mori T."/>
            <person name="Yamamoto A."/>
            <person name="Ito M."/>
            <person name="Ohkuma M."/>
            <person name="Sakamoto M."/>
            <person name="Matsutani M."/>
        </authorList>
    </citation>
    <scope>NUCLEOTIDE SEQUENCE [LARGE SCALE GENOMIC DNA]</scope>
    <source>
        <strain evidence="7 8">XA3</strain>
    </source>
</reference>
<feature type="transmembrane region" description="Helical" evidence="6">
    <location>
        <begin position="317"/>
        <end position="340"/>
    </location>
</feature>
<evidence type="ECO:0000313" key="7">
    <source>
        <dbReference type="EMBL" id="BDR58366.1"/>
    </source>
</evidence>
<dbReference type="AlphaFoldDB" id="A0AAU9DIV1"/>
<dbReference type="SUPFAM" id="SSF103473">
    <property type="entry name" value="MFS general substrate transporter"/>
    <property type="match status" value="1"/>
</dbReference>
<keyword evidence="8" id="KW-1185">Reference proteome</keyword>
<feature type="transmembrane region" description="Helical" evidence="6">
    <location>
        <begin position="352"/>
        <end position="373"/>
    </location>
</feature>
<evidence type="ECO:0000256" key="2">
    <source>
        <dbReference type="ARBA" id="ARBA00022475"/>
    </source>
</evidence>
<feature type="transmembrane region" description="Helical" evidence="6">
    <location>
        <begin position="292"/>
        <end position="311"/>
    </location>
</feature>
<organism evidence="7 8">
    <name type="scientific">Xylocopilactobacillus apicola</name>
    <dbReference type="NCBI Taxonomy" id="2932184"/>
    <lineage>
        <taxon>Bacteria</taxon>
        <taxon>Bacillati</taxon>
        <taxon>Bacillota</taxon>
        <taxon>Bacilli</taxon>
        <taxon>Lactobacillales</taxon>
        <taxon>Lactobacillaceae</taxon>
        <taxon>Xylocopilactobacillus</taxon>
    </lineage>
</organism>
<evidence type="ECO:0000256" key="6">
    <source>
        <dbReference type="SAM" id="Phobius"/>
    </source>
</evidence>
<dbReference type="PANTHER" id="PTHR23513">
    <property type="entry name" value="INTEGRAL MEMBRANE EFFLUX PROTEIN-RELATED"/>
    <property type="match status" value="1"/>
</dbReference>
<evidence type="ECO:0000256" key="1">
    <source>
        <dbReference type="ARBA" id="ARBA00004651"/>
    </source>
</evidence>
<evidence type="ECO:0000313" key="8">
    <source>
        <dbReference type="Proteomes" id="UP001321861"/>
    </source>
</evidence>
<comment type="subcellular location">
    <subcellularLocation>
        <location evidence="1">Cell membrane</location>
        <topology evidence="1">Multi-pass membrane protein</topology>
    </subcellularLocation>
</comment>
<name>A0AAU9DIV1_9LACO</name>
<gene>
    <name evidence="7" type="ORF">XA3_08070</name>
</gene>
<evidence type="ECO:0000256" key="4">
    <source>
        <dbReference type="ARBA" id="ARBA00022989"/>
    </source>
</evidence>
<keyword evidence="3 6" id="KW-0812">Transmembrane</keyword>
<dbReference type="InterPro" id="IPR036259">
    <property type="entry name" value="MFS_trans_sf"/>
</dbReference>
<sequence>MLSNIKGLLFGRVLTNLSDSLVYMAILWYFNKSFSSPLITSSIFIIVSTIDLLSFSFGPLVDRVNSKRLLLVCTQVQILASFSLILFLPFLEQSTSFWKILIPIFFLVIILIASAIIYPLESKMLPNLVSRDELVKVNSVFQLTYKTLNVFLDAASTIIISFISIKYTFILTGIGFAAAWYFYRLIKLKDIDLVNKTRDLFGIQQYIVELREGLKELKRHRKLLNSLYPLVIVNFFYGIFNSTLPRFSSTYLSGSAFGYGLLLTFSSFGGMAGIAIMNFINLKSVNDYNFIAFSYLCSGFFQMFLPLGIFINPVISIAGIFFSSAFIGMVNIMFMSLVQLTISEDVLGRVSTINESLLSSMIPIGSLFGGLLVKYFNAVIPQYCYGISLMILGASFLIQNRRNKKNKFERR</sequence>
<dbReference type="GO" id="GO:0022857">
    <property type="term" value="F:transmembrane transporter activity"/>
    <property type="evidence" value="ECO:0007669"/>
    <property type="project" value="InterPro"/>
</dbReference>
<evidence type="ECO:0000256" key="5">
    <source>
        <dbReference type="ARBA" id="ARBA00023136"/>
    </source>
</evidence>
<feature type="transmembrane region" description="Helical" evidence="6">
    <location>
        <begin position="169"/>
        <end position="186"/>
    </location>
</feature>
<feature type="transmembrane region" description="Helical" evidence="6">
    <location>
        <begin position="223"/>
        <end position="244"/>
    </location>
</feature>
<accession>A0AAU9DIV1</accession>
<keyword evidence="5 6" id="KW-0472">Membrane</keyword>
<dbReference type="EMBL" id="AP026802">
    <property type="protein sequence ID" value="BDR58366.1"/>
    <property type="molecule type" value="Genomic_DNA"/>
</dbReference>
<dbReference type="Proteomes" id="UP001321861">
    <property type="component" value="Chromosome"/>
</dbReference>
<keyword evidence="4 6" id="KW-1133">Transmembrane helix</keyword>
<dbReference type="PANTHER" id="PTHR23513:SF6">
    <property type="entry name" value="MAJOR FACILITATOR SUPERFAMILY ASSOCIATED DOMAIN-CONTAINING PROTEIN"/>
    <property type="match status" value="1"/>
</dbReference>
<dbReference type="CDD" id="cd06173">
    <property type="entry name" value="MFS_MefA_like"/>
    <property type="match status" value="1"/>
</dbReference>
<feature type="transmembrane region" description="Helical" evidence="6">
    <location>
        <begin position="69"/>
        <end position="91"/>
    </location>
</feature>
<feature type="transmembrane region" description="Helical" evidence="6">
    <location>
        <begin position="36"/>
        <end position="57"/>
    </location>
</feature>
<feature type="transmembrane region" description="Helical" evidence="6">
    <location>
        <begin position="256"/>
        <end position="280"/>
    </location>
</feature>
<feature type="transmembrane region" description="Helical" evidence="6">
    <location>
        <begin position="140"/>
        <end position="163"/>
    </location>
</feature>
<dbReference type="RefSeq" id="WP_317636274.1">
    <property type="nucleotide sequence ID" value="NZ_AP026802.1"/>
</dbReference>
<dbReference type="Pfam" id="PF07690">
    <property type="entry name" value="MFS_1"/>
    <property type="match status" value="1"/>
</dbReference>
<evidence type="ECO:0000256" key="3">
    <source>
        <dbReference type="ARBA" id="ARBA00022692"/>
    </source>
</evidence>
<proteinExistence type="predicted"/>
<dbReference type="GO" id="GO:0005886">
    <property type="term" value="C:plasma membrane"/>
    <property type="evidence" value="ECO:0007669"/>
    <property type="project" value="UniProtKB-SubCell"/>
</dbReference>
<dbReference type="Gene3D" id="1.20.1250.20">
    <property type="entry name" value="MFS general substrate transporter like domains"/>
    <property type="match status" value="1"/>
</dbReference>
<feature type="transmembrane region" description="Helical" evidence="6">
    <location>
        <begin position="9"/>
        <end position="30"/>
    </location>
</feature>
<dbReference type="KEGG" id="xap:XA3_08070"/>
<dbReference type="InterPro" id="IPR011701">
    <property type="entry name" value="MFS"/>
</dbReference>
<keyword evidence="2" id="KW-1003">Cell membrane</keyword>
<feature type="transmembrane region" description="Helical" evidence="6">
    <location>
        <begin position="97"/>
        <end position="120"/>
    </location>
</feature>
<feature type="transmembrane region" description="Helical" evidence="6">
    <location>
        <begin position="379"/>
        <end position="398"/>
    </location>
</feature>
<protein>
    <submittedName>
        <fullName evidence="7">Macrolide transporter</fullName>
    </submittedName>
</protein>